<evidence type="ECO:0000256" key="6">
    <source>
        <dbReference type="ARBA" id="ARBA00022840"/>
    </source>
</evidence>
<dbReference type="Proteomes" id="UP000006462">
    <property type="component" value="Unassembled WGS sequence"/>
</dbReference>
<dbReference type="InterPro" id="IPR013563">
    <property type="entry name" value="Oligopep_ABC_C"/>
</dbReference>
<evidence type="ECO:0000259" key="8">
    <source>
        <dbReference type="PROSITE" id="PS50893"/>
    </source>
</evidence>
<dbReference type="EMBL" id="ADFP01000025">
    <property type="protein sequence ID" value="EFB91626.1"/>
    <property type="molecule type" value="Genomic_DNA"/>
</dbReference>
<dbReference type="SUPFAM" id="SSF52540">
    <property type="entry name" value="P-loop containing nucleoside triphosphate hydrolases"/>
    <property type="match status" value="1"/>
</dbReference>
<dbReference type="Pfam" id="PF00005">
    <property type="entry name" value="ABC_tran"/>
    <property type="match status" value="1"/>
</dbReference>
<dbReference type="InterPro" id="IPR050388">
    <property type="entry name" value="ABC_Ni/Peptide_Import"/>
</dbReference>
<dbReference type="RefSeq" id="WP_009163927.1">
    <property type="nucleotide sequence ID" value="NZ_ADFP01000025.1"/>
</dbReference>
<dbReference type="Gene3D" id="3.40.50.300">
    <property type="entry name" value="P-loop containing nucleotide triphosphate hydrolases"/>
    <property type="match status" value="1"/>
</dbReference>
<comment type="caution">
    <text evidence="9">The sequence shown here is derived from an EMBL/GenBank/DDBJ whole genome shotgun (WGS) entry which is preliminary data.</text>
</comment>
<comment type="subcellular location">
    <subcellularLocation>
        <location evidence="1">Cell membrane</location>
        <topology evidence="1">Peripheral membrane protein</topology>
    </subcellularLocation>
</comment>
<keyword evidence="7" id="KW-0472">Membrane</keyword>
<dbReference type="PANTHER" id="PTHR43297:SF2">
    <property type="entry name" value="DIPEPTIDE TRANSPORT ATP-BINDING PROTEIN DPPD"/>
    <property type="match status" value="1"/>
</dbReference>
<evidence type="ECO:0000313" key="10">
    <source>
        <dbReference type="Proteomes" id="UP000006462"/>
    </source>
</evidence>
<comment type="similarity">
    <text evidence="2">Belongs to the ABC transporter superfamily.</text>
</comment>
<evidence type="ECO:0000313" key="9">
    <source>
        <dbReference type="EMBL" id="EFB91626.1"/>
    </source>
</evidence>
<evidence type="ECO:0000256" key="2">
    <source>
        <dbReference type="ARBA" id="ARBA00005417"/>
    </source>
</evidence>
<name>A0ABP2HWT6_9BACT</name>
<reference evidence="9 10" key="1">
    <citation type="submission" date="2009-12" db="EMBL/GenBank/DDBJ databases">
        <authorList>
            <person name="Shrivastava S."/>
            <person name="Madupu R."/>
            <person name="Durkin A.S."/>
            <person name="Torralba M."/>
            <person name="Methe B."/>
            <person name="Sutton G.G."/>
            <person name="Strausberg R.L."/>
            <person name="Nelson K.E."/>
        </authorList>
    </citation>
    <scope>NUCLEOTIDE SEQUENCE [LARGE SCALE GENOMIC DNA]</scope>
    <source>
        <strain evidence="9 10">W5455</strain>
    </source>
</reference>
<dbReference type="InterPro" id="IPR027417">
    <property type="entry name" value="P-loop_NTPase"/>
</dbReference>
<feature type="domain" description="ABC transporter" evidence="8">
    <location>
        <begin position="7"/>
        <end position="256"/>
    </location>
</feature>
<dbReference type="InterPro" id="IPR003593">
    <property type="entry name" value="AAA+_ATPase"/>
</dbReference>
<evidence type="ECO:0000256" key="5">
    <source>
        <dbReference type="ARBA" id="ARBA00022741"/>
    </source>
</evidence>
<dbReference type="PROSITE" id="PS50893">
    <property type="entry name" value="ABC_TRANSPORTER_2"/>
    <property type="match status" value="1"/>
</dbReference>
<evidence type="ECO:0000256" key="3">
    <source>
        <dbReference type="ARBA" id="ARBA00022448"/>
    </source>
</evidence>
<gene>
    <name evidence="9" type="ORF">HMPREF7215_1495</name>
</gene>
<keyword evidence="3" id="KW-0813">Transport</keyword>
<dbReference type="InterPro" id="IPR003439">
    <property type="entry name" value="ABC_transporter-like_ATP-bd"/>
</dbReference>
<dbReference type="SMART" id="SM00382">
    <property type="entry name" value="AAA"/>
    <property type="match status" value="1"/>
</dbReference>
<evidence type="ECO:0000256" key="7">
    <source>
        <dbReference type="ARBA" id="ARBA00023136"/>
    </source>
</evidence>
<keyword evidence="6 9" id="KW-0067">ATP-binding</keyword>
<protein>
    <submittedName>
        <fullName evidence="9">ABC transporter, ATP-binding protein</fullName>
    </submittedName>
</protein>
<dbReference type="NCBIfam" id="TIGR01727">
    <property type="entry name" value="oligo_HPY"/>
    <property type="match status" value="1"/>
</dbReference>
<dbReference type="PROSITE" id="PS00211">
    <property type="entry name" value="ABC_TRANSPORTER_1"/>
    <property type="match status" value="1"/>
</dbReference>
<dbReference type="CDD" id="cd03257">
    <property type="entry name" value="ABC_NikE_OppD_transporters"/>
    <property type="match status" value="1"/>
</dbReference>
<evidence type="ECO:0000256" key="1">
    <source>
        <dbReference type="ARBA" id="ARBA00004202"/>
    </source>
</evidence>
<dbReference type="GO" id="GO:0005524">
    <property type="term" value="F:ATP binding"/>
    <property type="evidence" value="ECO:0007669"/>
    <property type="project" value="UniProtKB-KW"/>
</dbReference>
<dbReference type="InterPro" id="IPR017871">
    <property type="entry name" value="ABC_transporter-like_CS"/>
</dbReference>
<evidence type="ECO:0000256" key="4">
    <source>
        <dbReference type="ARBA" id="ARBA00022475"/>
    </source>
</evidence>
<keyword evidence="4" id="KW-1003">Cell membrane</keyword>
<proteinExistence type="inferred from homology"/>
<keyword evidence="10" id="KW-1185">Reference proteome</keyword>
<accession>A0ABP2HWT6</accession>
<keyword evidence="5" id="KW-0547">Nucleotide-binding</keyword>
<dbReference type="PANTHER" id="PTHR43297">
    <property type="entry name" value="OLIGOPEPTIDE TRANSPORT ATP-BINDING PROTEIN APPD"/>
    <property type="match status" value="1"/>
</dbReference>
<dbReference type="Pfam" id="PF08352">
    <property type="entry name" value="oligo_HPY"/>
    <property type="match status" value="1"/>
</dbReference>
<organism evidence="9 10">
    <name type="scientific">Pyramidobacter piscolens W5455</name>
    <dbReference type="NCBI Taxonomy" id="352165"/>
    <lineage>
        <taxon>Bacteria</taxon>
        <taxon>Thermotogati</taxon>
        <taxon>Synergistota</taxon>
        <taxon>Synergistia</taxon>
        <taxon>Synergistales</taxon>
        <taxon>Dethiosulfovibrionaceae</taxon>
        <taxon>Pyramidobacter</taxon>
    </lineage>
</organism>
<sequence>MAHLLEVRDLRVSFRTYAGEFQSVRGASFFVDEGETVALVGESGCGKSVTARSVMGLIAPPGEIKSGSRILFAGQDILTQSPREWERYRGEDCAIVFQDALAALNPTLSVGAQIAEKIAAHRSASRSVARKEALRLLELVGIPAAARRLGAFPHELSGGQRQRVMIAIALACGPRLLLTDEPTTALDVTVQAEIIDLLRSLQKSRGASTVMITHDLGLVAGMAQRIAVMYAGRIVETGARRQVFYAPAHPYTRALLDAVPRLDAARSRRLAAIDGEPPDTLTPLPGCAFAPRCKYCMSVCLRRPPPLFEIETDHMAECWRLHDLAPREEMR</sequence>